<dbReference type="RefSeq" id="WP_099478723.1">
    <property type="nucleotide sequence ID" value="NZ_CP016809.1"/>
</dbReference>
<keyword evidence="2 9" id="KW-0378">Hydrolase</keyword>
<dbReference type="GO" id="GO:0005829">
    <property type="term" value="C:cytosol"/>
    <property type="evidence" value="ECO:0007669"/>
    <property type="project" value="TreeGrafter"/>
</dbReference>
<dbReference type="AlphaFoldDB" id="A0A1B2E4R6"/>
<comment type="catalytic activity">
    <reaction evidence="8">
        <text>ATP + H2O = ADP + phosphate + H(+)</text>
        <dbReference type="Rhea" id="RHEA:13065"/>
        <dbReference type="ChEBI" id="CHEBI:15377"/>
        <dbReference type="ChEBI" id="CHEBI:15378"/>
        <dbReference type="ChEBI" id="CHEBI:30616"/>
        <dbReference type="ChEBI" id="CHEBI:43474"/>
        <dbReference type="ChEBI" id="CHEBI:456216"/>
        <dbReference type="EC" id="5.6.2.4"/>
    </reaction>
</comment>
<evidence type="ECO:0000259" key="10">
    <source>
        <dbReference type="PROSITE" id="PS51198"/>
    </source>
</evidence>
<evidence type="ECO:0000256" key="4">
    <source>
        <dbReference type="ARBA" id="ARBA00022840"/>
    </source>
</evidence>
<dbReference type="Pfam" id="PF13361">
    <property type="entry name" value="UvrD_C"/>
    <property type="match status" value="1"/>
</dbReference>
<evidence type="ECO:0000256" key="5">
    <source>
        <dbReference type="ARBA" id="ARBA00023235"/>
    </source>
</evidence>
<keyword evidence="5" id="KW-0413">Isomerase</keyword>
<name>A0A1B2E4R6_9BACL</name>
<proteinExistence type="predicted"/>
<evidence type="ECO:0000313" key="11">
    <source>
        <dbReference type="EMBL" id="ANY74974.1"/>
    </source>
</evidence>
<organism evidence="11">
    <name type="scientific">Paenibacillus ihbetae</name>
    <dbReference type="NCBI Taxonomy" id="1870820"/>
    <lineage>
        <taxon>Bacteria</taxon>
        <taxon>Bacillati</taxon>
        <taxon>Bacillota</taxon>
        <taxon>Bacilli</taxon>
        <taxon>Bacillales</taxon>
        <taxon>Paenibacillaceae</taxon>
        <taxon>Paenibacillus</taxon>
    </lineage>
</organism>
<dbReference type="GO" id="GO:0016887">
    <property type="term" value="F:ATP hydrolysis activity"/>
    <property type="evidence" value="ECO:0007669"/>
    <property type="project" value="RHEA"/>
</dbReference>
<dbReference type="GO" id="GO:0043138">
    <property type="term" value="F:3'-5' DNA helicase activity"/>
    <property type="evidence" value="ECO:0007669"/>
    <property type="project" value="UniProtKB-EC"/>
</dbReference>
<gene>
    <name evidence="11" type="ORF">BBD41_21740</name>
</gene>
<dbReference type="GO" id="GO:0005524">
    <property type="term" value="F:ATP binding"/>
    <property type="evidence" value="ECO:0007669"/>
    <property type="project" value="UniProtKB-UniRule"/>
</dbReference>
<dbReference type="InterPro" id="IPR000212">
    <property type="entry name" value="DNA_helicase_UvrD/REP"/>
</dbReference>
<evidence type="ECO:0000256" key="2">
    <source>
        <dbReference type="ARBA" id="ARBA00022801"/>
    </source>
</evidence>
<keyword evidence="1 9" id="KW-0547">Nucleotide-binding</keyword>
<feature type="binding site" evidence="9">
    <location>
        <begin position="222"/>
        <end position="229"/>
    </location>
    <ligand>
        <name>ATP</name>
        <dbReference type="ChEBI" id="CHEBI:30616"/>
    </ligand>
</feature>
<dbReference type="PROSITE" id="PS51198">
    <property type="entry name" value="UVRD_HELICASE_ATP_BIND"/>
    <property type="match status" value="1"/>
</dbReference>
<keyword evidence="3 9" id="KW-0347">Helicase</keyword>
<protein>
    <recommendedName>
        <fullName evidence="7">DNA 3'-5' helicase</fullName>
        <ecNumber evidence="7">5.6.2.4</ecNumber>
    </recommendedName>
</protein>
<evidence type="ECO:0000256" key="3">
    <source>
        <dbReference type="ARBA" id="ARBA00022806"/>
    </source>
</evidence>
<dbReference type="PANTHER" id="PTHR11070:SF17">
    <property type="entry name" value="DNA HELICASE IV"/>
    <property type="match status" value="1"/>
</dbReference>
<feature type="domain" description="UvrD-like helicase ATP-binding" evidence="10">
    <location>
        <begin position="201"/>
        <end position="531"/>
    </location>
</feature>
<dbReference type="EMBL" id="CP016809">
    <property type="protein sequence ID" value="ANY74974.1"/>
    <property type="molecule type" value="Genomic_DNA"/>
</dbReference>
<evidence type="ECO:0000256" key="6">
    <source>
        <dbReference type="ARBA" id="ARBA00034617"/>
    </source>
</evidence>
<dbReference type="GO" id="GO:0003677">
    <property type="term" value="F:DNA binding"/>
    <property type="evidence" value="ECO:0007669"/>
    <property type="project" value="InterPro"/>
</dbReference>
<evidence type="ECO:0000256" key="8">
    <source>
        <dbReference type="ARBA" id="ARBA00048988"/>
    </source>
</evidence>
<accession>A0A1B2E4R6</accession>
<dbReference type="InterPro" id="IPR027417">
    <property type="entry name" value="P-loop_NTPase"/>
</dbReference>
<dbReference type="SUPFAM" id="SSF52540">
    <property type="entry name" value="P-loop containing nucleoside triphosphate hydrolases"/>
    <property type="match status" value="1"/>
</dbReference>
<keyword evidence="4 9" id="KW-0067">ATP-binding</keyword>
<dbReference type="InterPro" id="IPR014016">
    <property type="entry name" value="UvrD-like_ATP-bd"/>
</dbReference>
<reference evidence="11" key="1">
    <citation type="submission" date="2016-08" db="EMBL/GenBank/DDBJ databases">
        <title>Complete Genome Seqeunce of Paenibacillus sp. nov. IHBB 9852 from high altitute lake of Indian trans-Himalayas.</title>
        <authorList>
            <person name="Kiran S."/>
            <person name="Swarnkar M.K."/>
            <person name="Rana A."/>
            <person name="Tewari R."/>
            <person name="Gulati A."/>
        </authorList>
    </citation>
    <scope>NUCLEOTIDE SEQUENCE [LARGE SCALE GENOMIC DNA]</scope>
    <source>
        <strain evidence="11">IHBB 9852</strain>
    </source>
</reference>
<evidence type="ECO:0000256" key="7">
    <source>
        <dbReference type="ARBA" id="ARBA00034808"/>
    </source>
</evidence>
<evidence type="ECO:0000256" key="1">
    <source>
        <dbReference type="ARBA" id="ARBA00022741"/>
    </source>
</evidence>
<sequence>MLNERETEEREYLAHVQKKLQRTLAELEGKVSDSYRDIIEAKKYLWVNMAQLDAAERAANRVDISLSIDAGEKTVARLQKIRKLLGSPYFGRVDFRTMRQPDAGAYYIGIHSFVEEESQHHLIYDWRSPVASLFYDYETGPASYFAPMGNVDGEITAKRQYKIKDGALEYMIESSMNIHDDVLQKELSSTSDEKMKNIVATIQQEQNAIIRNETSNELIIQGAAGSGKTSVALHRVAYLLYRYKETLSSSDILIISPNKVFSDYISNVLPELGEEKIMEVGMEELAEKELAGMCRFQTFYEQVEELLNRDDPGSVERIRFKASREFVRQLEAFMGYADKHFFEPADILMDRVQLSAQQVWSVYERNMQLPVKHRLEKTALLLASGARTDDGERLTKSETNKIKTAVKKMYKYQQPLGLYKAFYAHANQPELFKMKGKSLIEYADVFPLIYLKMYLEGSAPYDRVKHLLVDEMQDYTPVQYAVLSRWFSCKKTILGDSKQSVNAYSSSTLQTIKAIFPQADTIELSKSYRSTLEIMEFAKEIQPGGTIIPIDRHGEPPRIHTCDSHEHELDALRKLSEGFLQSGYHTMGIICKTRAQARQVLDALNHLQGNVHLLDFESEQFHEGITVTCSHMAKGLEFDQVVIPFVDAECYRSEMDRSLLYIACTRAMHALAITYTGQRSPWLP</sequence>
<comment type="catalytic activity">
    <reaction evidence="6">
        <text>Couples ATP hydrolysis with the unwinding of duplex DNA by translocating in the 3'-5' direction.</text>
        <dbReference type="EC" id="5.6.2.4"/>
    </reaction>
</comment>
<dbReference type="KEGG" id="pib:BBD41_21740"/>
<evidence type="ECO:0000256" key="9">
    <source>
        <dbReference type="PROSITE-ProRule" id="PRU00560"/>
    </source>
</evidence>
<dbReference type="Gene3D" id="3.40.50.300">
    <property type="entry name" value="P-loop containing nucleotide triphosphate hydrolases"/>
    <property type="match status" value="2"/>
</dbReference>
<dbReference type="Pfam" id="PF00580">
    <property type="entry name" value="UvrD-helicase"/>
    <property type="match status" value="1"/>
</dbReference>
<dbReference type="PANTHER" id="PTHR11070">
    <property type="entry name" value="UVRD / RECB / PCRA DNA HELICASE FAMILY MEMBER"/>
    <property type="match status" value="1"/>
</dbReference>
<dbReference type="GO" id="GO:0000725">
    <property type="term" value="P:recombinational repair"/>
    <property type="evidence" value="ECO:0007669"/>
    <property type="project" value="TreeGrafter"/>
</dbReference>
<dbReference type="EC" id="5.6.2.4" evidence="7"/>
<dbReference type="InterPro" id="IPR014017">
    <property type="entry name" value="DNA_helicase_UvrD-like_C"/>
</dbReference>